<reference evidence="3 4" key="1">
    <citation type="submission" date="2024-04" db="EMBL/GenBank/DDBJ databases">
        <authorList>
            <person name="Fracassetti M."/>
        </authorList>
    </citation>
    <scope>NUCLEOTIDE SEQUENCE [LARGE SCALE GENOMIC DNA]</scope>
</reference>
<evidence type="ECO:0000256" key="2">
    <source>
        <dbReference type="SAM" id="MobiDB-lite"/>
    </source>
</evidence>
<accession>A0AAV2FS16</accession>
<dbReference type="Proteomes" id="UP001497516">
    <property type="component" value="Chromosome 7"/>
</dbReference>
<proteinExistence type="inferred from homology"/>
<dbReference type="PANTHER" id="PTHR31360">
    <property type="match status" value="1"/>
</dbReference>
<sequence length="249" mass="28257">MSTSSDEPAMGAKKVEGAGEPIPPGKPMTMEQHIVDKGAMMLQRLKPMKQISQHGCSFAIYSHDMTRQIETHHYCTRINQDFLQCAVYDSDGSHGRLIGVEYIVSDKTFEALPPDEQKLWHSHAYEIKSGLWVNPRVPEVVVKPELENLAKSYGKFWCTWQLDRGDRLPIGTPALMVSPQGVNMGVPSPELVRTRDLKYNILTEAIRDSRVEIAEPEWLNPMADYWKQHGKGFKIDVEPVDMKLRAPFP</sequence>
<dbReference type="PANTHER" id="PTHR31360:SF1">
    <property type="entry name" value="OIL BODY-ASSOCIATED PROTEIN 2A"/>
    <property type="match status" value="1"/>
</dbReference>
<dbReference type="EMBL" id="OZ034820">
    <property type="protein sequence ID" value="CAL1400797.1"/>
    <property type="molecule type" value="Genomic_DNA"/>
</dbReference>
<comment type="similarity">
    <text evidence="1">Belongs to the OBAP family.</text>
</comment>
<keyword evidence="4" id="KW-1185">Reference proteome</keyword>
<feature type="region of interest" description="Disordered" evidence="2">
    <location>
        <begin position="1"/>
        <end position="26"/>
    </location>
</feature>
<evidence type="ECO:0000313" key="4">
    <source>
        <dbReference type="Proteomes" id="UP001497516"/>
    </source>
</evidence>
<evidence type="ECO:0000256" key="1">
    <source>
        <dbReference type="ARBA" id="ARBA00009740"/>
    </source>
</evidence>
<dbReference type="Pfam" id="PF06884">
    <property type="entry name" value="DUF1264"/>
    <property type="match status" value="1"/>
</dbReference>
<dbReference type="InterPro" id="IPR010686">
    <property type="entry name" value="OBAP-like"/>
</dbReference>
<protein>
    <submittedName>
        <fullName evidence="3">Uncharacterized protein</fullName>
    </submittedName>
</protein>
<organism evidence="3 4">
    <name type="scientific">Linum trigynum</name>
    <dbReference type="NCBI Taxonomy" id="586398"/>
    <lineage>
        <taxon>Eukaryota</taxon>
        <taxon>Viridiplantae</taxon>
        <taxon>Streptophyta</taxon>
        <taxon>Embryophyta</taxon>
        <taxon>Tracheophyta</taxon>
        <taxon>Spermatophyta</taxon>
        <taxon>Magnoliopsida</taxon>
        <taxon>eudicotyledons</taxon>
        <taxon>Gunneridae</taxon>
        <taxon>Pentapetalae</taxon>
        <taxon>rosids</taxon>
        <taxon>fabids</taxon>
        <taxon>Malpighiales</taxon>
        <taxon>Linaceae</taxon>
        <taxon>Linum</taxon>
    </lineage>
</organism>
<evidence type="ECO:0000313" key="3">
    <source>
        <dbReference type="EMBL" id="CAL1400797.1"/>
    </source>
</evidence>
<gene>
    <name evidence="3" type="ORF">LTRI10_LOCUS40900</name>
</gene>
<dbReference type="AlphaFoldDB" id="A0AAV2FS16"/>
<name>A0AAV2FS16_9ROSI</name>